<comment type="caution">
    <text evidence="8">The sequence shown here is derived from an EMBL/GenBank/DDBJ whole genome shotgun (WGS) entry which is preliminary data.</text>
</comment>
<evidence type="ECO:0000256" key="4">
    <source>
        <dbReference type="ARBA" id="ARBA00022989"/>
    </source>
</evidence>
<dbReference type="RefSeq" id="WP_039430419.1">
    <property type="nucleotide sequence ID" value="NZ_CP061845.1"/>
</dbReference>
<reference evidence="8 9" key="1">
    <citation type="submission" date="2014-04" db="EMBL/GenBank/DDBJ databases">
        <title>Genome sequencing of Vibrio navarrensis strains.</title>
        <authorList>
            <person name="Gladney L.M."/>
            <person name="Katz L.S."/>
            <person name="Marino-Ramirez L."/>
            <person name="Jordan I.K."/>
        </authorList>
    </citation>
    <scope>NUCLEOTIDE SEQUENCE [LARGE SCALE GENOMIC DNA]</scope>
    <source>
        <strain evidence="8 9">ATCC 51183</strain>
    </source>
</reference>
<dbReference type="Gene3D" id="1.10.3470.10">
    <property type="entry name" value="ABC transporter involved in vitamin B12 uptake, BtuC"/>
    <property type="match status" value="1"/>
</dbReference>
<dbReference type="Proteomes" id="UP000029994">
    <property type="component" value="Unassembled WGS sequence"/>
</dbReference>
<proteinExistence type="inferred from homology"/>
<dbReference type="SUPFAM" id="SSF81345">
    <property type="entry name" value="ABC transporter involved in vitamin B12 uptake, BtuC"/>
    <property type="match status" value="1"/>
</dbReference>
<feature type="transmembrane region" description="Helical" evidence="7">
    <location>
        <begin position="239"/>
        <end position="261"/>
    </location>
</feature>
<feature type="transmembrane region" description="Helical" evidence="7">
    <location>
        <begin position="79"/>
        <end position="98"/>
    </location>
</feature>
<dbReference type="GeneID" id="43684997"/>
<keyword evidence="6" id="KW-0813">Transport</keyword>
<dbReference type="InterPro" id="IPR037294">
    <property type="entry name" value="ABC_BtuC-like"/>
</dbReference>
<evidence type="ECO:0000256" key="7">
    <source>
        <dbReference type="SAM" id="Phobius"/>
    </source>
</evidence>
<gene>
    <name evidence="8" type="ORF">EA26_18125</name>
</gene>
<dbReference type="AlphaFoldDB" id="A0A099LN83"/>
<dbReference type="InterPro" id="IPR001626">
    <property type="entry name" value="ABC_TroCD"/>
</dbReference>
<keyword evidence="5 7" id="KW-0472">Membrane</keyword>
<evidence type="ECO:0000256" key="3">
    <source>
        <dbReference type="ARBA" id="ARBA00022692"/>
    </source>
</evidence>
<feature type="transmembrane region" description="Helical" evidence="7">
    <location>
        <begin position="153"/>
        <end position="171"/>
    </location>
</feature>
<dbReference type="GO" id="GO:0010043">
    <property type="term" value="P:response to zinc ion"/>
    <property type="evidence" value="ECO:0007669"/>
    <property type="project" value="TreeGrafter"/>
</dbReference>
<dbReference type="Pfam" id="PF00950">
    <property type="entry name" value="ABC-3"/>
    <property type="match status" value="1"/>
</dbReference>
<evidence type="ECO:0000313" key="9">
    <source>
        <dbReference type="Proteomes" id="UP000029994"/>
    </source>
</evidence>
<name>A0A099LN83_9VIBR</name>
<dbReference type="eggNOG" id="COG1108">
    <property type="taxonomic scope" value="Bacteria"/>
</dbReference>
<feature type="transmembrane region" description="Helical" evidence="7">
    <location>
        <begin position="191"/>
        <end position="209"/>
    </location>
</feature>
<feature type="transmembrane region" description="Helical" evidence="7">
    <location>
        <begin position="215"/>
        <end position="232"/>
    </location>
</feature>
<keyword evidence="3 6" id="KW-0812">Transmembrane</keyword>
<dbReference type="GO" id="GO:0055085">
    <property type="term" value="P:transmembrane transport"/>
    <property type="evidence" value="ECO:0007669"/>
    <property type="project" value="InterPro"/>
</dbReference>
<dbReference type="PANTHER" id="PTHR30477:SF18">
    <property type="entry name" value="METAL TRANSPORT SYSTEM MEMBRANE PROTEIN CT_417-RELATED"/>
    <property type="match status" value="1"/>
</dbReference>
<dbReference type="STRING" id="29495.EA26_18125"/>
<dbReference type="GO" id="GO:0043190">
    <property type="term" value="C:ATP-binding cassette (ABC) transporter complex"/>
    <property type="evidence" value="ECO:0007669"/>
    <property type="project" value="InterPro"/>
</dbReference>
<organism evidence="8 9">
    <name type="scientific">Vibrio navarrensis</name>
    <dbReference type="NCBI Taxonomy" id="29495"/>
    <lineage>
        <taxon>Bacteria</taxon>
        <taxon>Pseudomonadati</taxon>
        <taxon>Pseudomonadota</taxon>
        <taxon>Gammaproteobacteria</taxon>
        <taxon>Vibrionales</taxon>
        <taxon>Vibrionaceae</taxon>
        <taxon>Vibrio</taxon>
    </lineage>
</organism>
<feature type="transmembrane region" description="Helical" evidence="7">
    <location>
        <begin position="110"/>
        <end position="129"/>
    </location>
</feature>
<evidence type="ECO:0000256" key="2">
    <source>
        <dbReference type="ARBA" id="ARBA00008034"/>
    </source>
</evidence>
<dbReference type="EMBL" id="JMCG01000002">
    <property type="protein sequence ID" value="KGK09139.1"/>
    <property type="molecule type" value="Genomic_DNA"/>
</dbReference>
<evidence type="ECO:0000256" key="1">
    <source>
        <dbReference type="ARBA" id="ARBA00004141"/>
    </source>
</evidence>
<feature type="transmembrane region" description="Helical" evidence="7">
    <location>
        <begin position="20"/>
        <end position="40"/>
    </location>
</feature>
<feature type="transmembrane region" description="Helical" evidence="7">
    <location>
        <begin position="267"/>
        <end position="287"/>
    </location>
</feature>
<keyword evidence="4 7" id="KW-1133">Transmembrane helix</keyword>
<evidence type="ECO:0000256" key="5">
    <source>
        <dbReference type="ARBA" id="ARBA00023136"/>
    </source>
</evidence>
<evidence type="ECO:0000256" key="6">
    <source>
        <dbReference type="RuleBase" id="RU003943"/>
    </source>
</evidence>
<keyword evidence="9" id="KW-1185">Reference proteome</keyword>
<protein>
    <submittedName>
        <fullName evidence="8">Zinc ABC transporter permease</fullName>
    </submittedName>
</protein>
<comment type="subcellular location">
    <subcellularLocation>
        <location evidence="6">Cell membrane</location>
        <topology evidence="6">Multi-pass membrane protein</topology>
    </subcellularLocation>
    <subcellularLocation>
        <location evidence="1">Membrane</location>
        <topology evidence="1">Multi-pass membrane protein</topology>
    </subcellularLocation>
</comment>
<dbReference type="PANTHER" id="PTHR30477">
    <property type="entry name" value="ABC-TRANSPORTER METAL-BINDING PROTEIN"/>
    <property type="match status" value="1"/>
</dbReference>
<accession>A0A099LN83</accession>
<feature type="transmembrane region" description="Helical" evidence="7">
    <location>
        <begin position="52"/>
        <end position="73"/>
    </location>
</feature>
<evidence type="ECO:0000313" key="8">
    <source>
        <dbReference type="EMBL" id="KGK09139.1"/>
    </source>
</evidence>
<sequence length="292" mass="31542">MSSLQAWLMEAVQQGWLAESFQYAFMLNVLIAAVILGPLLGGLGTLVIAKRLAFFSEAVGHAAITGIAIGILLGEDPQSPVIGLFSFCLIFALMLHYVRSRTQVPYDTLVGVFLSCALALGAALLMYVARKINIHLLENVLFGSILTVTEQDIALLALVCFTVLLVLFFTYNRILLCCLSPDVAKVRGHSVAFYDYLFVLMITLVTIVAVKVIGAVLVGALLLIPGATARLIARDNRRFVLLSALLATLACLGGTLLPVLYQWPLPSGAAIILLSSCFFVLATLWRVMRPNG</sequence>
<comment type="similarity">
    <text evidence="2 6">Belongs to the ABC-3 integral membrane protein family.</text>
</comment>